<evidence type="ECO:0008006" key="6">
    <source>
        <dbReference type="Google" id="ProtNLM"/>
    </source>
</evidence>
<dbReference type="Gene3D" id="1.25.40.10">
    <property type="entry name" value="Tetratricopeptide repeat domain"/>
    <property type="match status" value="3"/>
</dbReference>
<gene>
    <name evidence="4" type="ORF">TSUD_251870</name>
</gene>
<dbReference type="InterPro" id="IPR002885">
    <property type="entry name" value="PPR_rpt"/>
</dbReference>
<dbReference type="OrthoDB" id="185373at2759"/>
<dbReference type="NCBIfam" id="TIGR00756">
    <property type="entry name" value="PPR"/>
    <property type="match status" value="4"/>
</dbReference>
<dbReference type="InterPro" id="IPR011990">
    <property type="entry name" value="TPR-like_helical_dom_sf"/>
</dbReference>
<dbReference type="Pfam" id="PF01535">
    <property type="entry name" value="PPR"/>
    <property type="match status" value="1"/>
</dbReference>
<dbReference type="Pfam" id="PF13041">
    <property type="entry name" value="PPR_2"/>
    <property type="match status" value="2"/>
</dbReference>
<dbReference type="EMBL" id="DF973242">
    <property type="protein sequence ID" value="GAU22159.1"/>
    <property type="molecule type" value="Genomic_DNA"/>
</dbReference>
<feature type="repeat" description="PPR" evidence="3">
    <location>
        <begin position="210"/>
        <end position="244"/>
    </location>
</feature>
<feature type="repeat" description="PPR" evidence="3">
    <location>
        <begin position="175"/>
        <end position="209"/>
    </location>
</feature>
<keyword evidence="5" id="KW-1185">Reference proteome</keyword>
<feature type="repeat" description="PPR" evidence="3">
    <location>
        <begin position="312"/>
        <end position="346"/>
    </location>
</feature>
<evidence type="ECO:0000256" key="2">
    <source>
        <dbReference type="ARBA" id="ARBA00022737"/>
    </source>
</evidence>
<feature type="repeat" description="PPR" evidence="3">
    <location>
        <begin position="245"/>
        <end position="279"/>
    </location>
</feature>
<evidence type="ECO:0000256" key="3">
    <source>
        <dbReference type="PROSITE-ProRule" id="PRU00708"/>
    </source>
</evidence>
<comment type="similarity">
    <text evidence="1">Belongs to the PPR family. P subfamily.</text>
</comment>
<name>A0A2Z6MT96_TRISU</name>
<dbReference type="PANTHER" id="PTHR47447:SF17">
    <property type="entry name" value="OS12G0638900 PROTEIN"/>
    <property type="match status" value="1"/>
</dbReference>
<dbReference type="AlphaFoldDB" id="A0A2Z6MT96"/>
<evidence type="ECO:0000313" key="4">
    <source>
        <dbReference type="EMBL" id="GAU22159.1"/>
    </source>
</evidence>
<dbReference type="PANTHER" id="PTHR47447">
    <property type="entry name" value="OS03G0856100 PROTEIN"/>
    <property type="match status" value="1"/>
</dbReference>
<organism evidence="4 5">
    <name type="scientific">Trifolium subterraneum</name>
    <name type="common">Subterranean clover</name>
    <dbReference type="NCBI Taxonomy" id="3900"/>
    <lineage>
        <taxon>Eukaryota</taxon>
        <taxon>Viridiplantae</taxon>
        <taxon>Streptophyta</taxon>
        <taxon>Embryophyta</taxon>
        <taxon>Tracheophyta</taxon>
        <taxon>Spermatophyta</taxon>
        <taxon>Magnoliopsida</taxon>
        <taxon>eudicotyledons</taxon>
        <taxon>Gunneridae</taxon>
        <taxon>Pentapetalae</taxon>
        <taxon>rosids</taxon>
        <taxon>fabids</taxon>
        <taxon>Fabales</taxon>
        <taxon>Fabaceae</taxon>
        <taxon>Papilionoideae</taxon>
        <taxon>50 kb inversion clade</taxon>
        <taxon>NPAAA clade</taxon>
        <taxon>Hologalegina</taxon>
        <taxon>IRL clade</taxon>
        <taxon>Trifolieae</taxon>
        <taxon>Trifolium</taxon>
    </lineage>
</organism>
<evidence type="ECO:0000256" key="1">
    <source>
        <dbReference type="ARBA" id="ARBA00007626"/>
    </source>
</evidence>
<accession>A0A2Z6MT96</accession>
<dbReference type="Proteomes" id="UP000242715">
    <property type="component" value="Unassembled WGS sequence"/>
</dbReference>
<protein>
    <recommendedName>
        <fullName evidence="6">Pentacotripeptide-repeat region of PRORP domain-containing protein</fullName>
    </recommendedName>
</protein>
<keyword evidence="2" id="KW-0677">Repeat</keyword>
<dbReference type="PROSITE" id="PS51375">
    <property type="entry name" value="PPR"/>
    <property type="match status" value="4"/>
</dbReference>
<evidence type="ECO:0000313" key="5">
    <source>
        <dbReference type="Proteomes" id="UP000242715"/>
    </source>
</evidence>
<sequence>MTTTLTRSQHTHFPLRTLTNPLISHIASSSSSFSSLSTVQHHQQPSPSPSSLPDAFLIDKLLFRLKQNDFSSLRNHLLRSNSSSTLTLIPQLLQKCHNYPLLLPNLIQTIASTCPSPTVTSSMVHFLVQSKKLPEAQSLLLRIIRKSGVSRVEARKLREGSEAFRILRGKGLCVSINACNALLGAVVKEGSYERAKSVLDEMLGVGLCPDAATFNPMLVESCRQEDVCGAEKIFNEMLGRGVVPDLISFSSIVGVFSRNGELGRALEYFEKMKGAGLVPDTVIYTILINGQGRMQEAEMVLHKMIDKGINPDKSTYTSLINGHVSKDNLKEAFRVHDEMLQRGFVPDDKF</sequence>
<reference evidence="5" key="1">
    <citation type="journal article" date="2017" name="Front. Plant Sci.">
        <title>Climate Clever Clovers: New Paradigm to Reduce the Environmental Footprint of Ruminants by Breeding Low Methanogenic Forages Utilizing Haplotype Variation.</title>
        <authorList>
            <person name="Kaur P."/>
            <person name="Appels R."/>
            <person name="Bayer P.E."/>
            <person name="Keeble-Gagnere G."/>
            <person name="Wang J."/>
            <person name="Hirakawa H."/>
            <person name="Shirasawa K."/>
            <person name="Vercoe P."/>
            <person name="Stefanova K."/>
            <person name="Durmic Z."/>
            <person name="Nichols P."/>
            <person name="Revell C."/>
            <person name="Isobe S.N."/>
            <person name="Edwards D."/>
            <person name="Erskine W."/>
        </authorList>
    </citation>
    <scope>NUCLEOTIDE SEQUENCE [LARGE SCALE GENOMIC DNA]</scope>
    <source>
        <strain evidence="5">cv. Daliak</strain>
    </source>
</reference>
<proteinExistence type="inferred from homology"/>